<dbReference type="AlphaFoldDB" id="A0A8B6DVF0"/>
<evidence type="ECO:0000313" key="3">
    <source>
        <dbReference type="Proteomes" id="UP000596742"/>
    </source>
</evidence>
<gene>
    <name evidence="2" type="ORF">MGAL_10B028947</name>
</gene>
<evidence type="ECO:0000313" key="2">
    <source>
        <dbReference type="EMBL" id="VDI24640.1"/>
    </source>
</evidence>
<feature type="region of interest" description="Disordered" evidence="1">
    <location>
        <begin position="59"/>
        <end position="78"/>
    </location>
</feature>
<protein>
    <submittedName>
        <fullName evidence="2">Uncharacterized protein</fullName>
    </submittedName>
</protein>
<accession>A0A8B6DVF0</accession>
<name>A0A8B6DVF0_MYTGA</name>
<sequence>MYRSQLRNKSSSRMVQGVPKWGKFRNLAPESDQWPTKISNRSGSQVVDYIVNEGIITEVENGNENDDQDEGAERHHPNHSARRFMLQKLDDSGVEHNHIKEVIN</sequence>
<keyword evidence="3" id="KW-1185">Reference proteome</keyword>
<feature type="compositionally biased region" description="Acidic residues" evidence="1">
    <location>
        <begin position="61"/>
        <end position="70"/>
    </location>
</feature>
<organism evidence="2 3">
    <name type="scientific">Mytilus galloprovincialis</name>
    <name type="common">Mediterranean mussel</name>
    <dbReference type="NCBI Taxonomy" id="29158"/>
    <lineage>
        <taxon>Eukaryota</taxon>
        <taxon>Metazoa</taxon>
        <taxon>Spiralia</taxon>
        <taxon>Lophotrochozoa</taxon>
        <taxon>Mollusca</taxon>
        <taxon>Bivalvia</taxon>
        <taxon>Autobranchia</taxon>
        <taxon>Pteriomorphia</taxon>
        <taxon>Mytilida</taxon>
        <taxon>Mytiloidea</taxon>
        <taxon>Mytilidae</taxon>
        <taxon>Mytilinae</taxon>
        <taxon>Mytilus</taxon>
    </lineage>
</organism>
<dbReference type="Proteomes" id="UP000596742">
    <property type="component" value="Unassembled WGS sequence"/>
</dbReference>
<dbReference type="OrthoDB" id="6106279at2759"/>
<proteinExistence type="predicted"/>
<evidence type="ECO:0000256" key="1">
    <source>
        <dbReference type="SAM" id="MobiDB-lite"/>
    </source>
</evidence>
<comment type="caution">
    <text evidence="2">The sequence shown here is derived from an EMBL/GenBank/DDBJ whole genome shotgun (WGS) entry which is preliminary data.</text>
</comment>
<dbReference type="EMBL" id="UYJE01004053">
    <property type="protein sequence ID" value="VDI24640.1"/>
    <property type="molecule type" value="Genomic_DNA"/>
</dbReference>
<reference evidence="2" key="1">
    <citation type="submission" date="2018-11" db="EMBL/GenBank/DDBJ databases">
        <authorList>
            <person name="Alioto T."/>
            <person name="Alioto T."/>
        </authorList>
    </citation>
    <scope>NUCLEOTIDE SEQUENCE</scope>
</reference>